<gene>
    <name evidence="2" type="ORF">P171DRAFT_446881</name>
</gene>
<feature type="chain" id="PRO_5040358426" description="Kazal-like domain-containing protein" evidence="1">
    <location>
        <begin position="16"/>
        <end position="201"/>
    </location>
</feature>
<keyword evidence="3" id="KW-1185">Reference proteome</keyword>
<evidence type="ECO:0000256" key="1">
    <source>
        <dbReference type="SAM" id="SignalP"/>
    </source>
</evidence>
<proteinExistence type="predicted"/>
<evidence type="ECO:0008006" key="4">
    <source>
        <dbReference type="Google" id="ProtNLM"/>
    </source>
</evidence>
<dbReference type="OrthoDB" id="3752755at2759"/>
<reference evidence="2" key="1">
    <citation type="journal article" date="2020" name="Stud. Mycol.">
        <title>101 Dothideomycetes genomes: a test case for predicting lifestyles and emergence of pathogens.</title>
        <authorList>
            <person name="Haridas S."/>
            <person name="Albert R."/>
            <person name="Binder M."/>
            <person name="Bloem J."/>
            <person name="Labutti K."/>
            <person name="Salamov A."/>
            <person name="Andreopoulos B."/>
            <person name="Baker S."/>
            <person name="Barry K."/>
            <person name="Bills G."/>
            <person name="Bluhm B."/>
            <person name="Cannon C."/>
            <person name="Castanera R."/>
            <person name="Culley D."/>
            <person name="Daum C."/>
            <person name="Ezra D."/>
            <person name="Gonzalez J."/>
            <person name="Henrissat B."/>
            <person name="Kuo A."/>
            <person name="Liang C."/>
            <person name="Lipzen A."/>
            <person name="Lutzoni F."/>
            <person name="Magnuson J."/>
            <person name="Mondo S."/>
            <person name="Nolan M."/>
            <person name="Ohm R."/>
            <person name="Pangilinan J."/>
            <person name="Park H.-J."/>
            <person name="Ramirez L."/>
            <person name="Alfaro M."/>
            <person name="Sun H."/>
            <person name="Tritt A."/>
            <person name="Yoshinaga Y."/>
            <person name="Zwiers L.-H."/>
            <person name="Turgeon B."/>
            <person name="Goodwin S."/>
            <person name="Spatafora J."/>
            <person name="Crous P."/>
            <person name="Grigoriev I."/>
        </authorList>
    </citation>
    <scope>NUCLEOTIDE SEQUENCE</scope>
    <source>
        <strain evidence="2">CBS 690.94</strain>
    </source>
</reference>
<sequence length="201" mass="21632">MKVIYLLSCLFAVTAISTPAKRDCPQPQCVYATDSCGEPFREYAALVPTLMLNGSQYSRCWDECALGFNERPTFVAPPCSISTPILLTTVLDTAPALASIVPPDMTSAPDPSATSPTDGCKSEITICVDYLKECGNGTYSIPYAGCHDACSTDKVHPAPSCTRTWIADPTTTKTKTKKPSMTRPACNNAKSFMCAPLNWLL</sequence>
<dbReference type="EMBL" id="MU001506">
    <property type="protein sequence ID" value="KAF2440949.1"/>
    <property type="molecule type" value="Genomic_DNA"/>
</dbReference>
<accession>A0A9P4P9M2</accession>
<organism evidence="2 3">
    <name type="scientific">Karstenula rhodostoma CBS 690.94</name>
    <dbReference type="NCBI Taxonomy" id="1392251"/>
    <lineage>
        <taxon>Eukaryota</taxon>
        <taxon>Fungi</taxon>
        <taxon>Dikarya</taxon>
        <taxon>Ascomycota</taxon>
        <taxon>Pezizomycotina</taxon>
        <taxon>Dothideomycetes</taxon>
        <taxon>Pleosporomycetidae</taxon>
        <taxon>Pleosporales</taxon>
        <taxon>Massarineae</taxon>
        <taxon>Didymosphaeriaceae</taxon>
        <taxon>Karstenula</taxon>
    </lineage>
</organism>
<name>A0A9P4P9M2_9PLEO</name>
<dbReference type="AlphaFoldDB" id="A0A9P4P9M2"/>
<comment type="caution">
    <text evidence="2">The sequence shown here is derived from an EMBL/GenBank/DDBJ whole genome shotgun (WGS) entry which is preliminary data.</text>
</comment>
<evidence type="ECO:0000313" key="3">
    <source>
        <dbReference type="Proteomes" id="UP000799764"/>
    </source>
</evidence>
<keyword evidence="1" id="KW-0732">Signal</keyword>
<protein>
    <recommendedName>
        <fullName evidence="4">Kazal-like domain-containing protein</fullName>
    </recommendedName>
</protein>
<evidence type="ECO:0000313" key="2">
    <source>
        <dbReference type="EMBL" id="KAF2440949.1"/>
    </source>
</evidence>
<feature type="signal peptide" evidence="1">
    <location>
        <begin position="1"/>
        <end position="15"/>
    </location>
</feature>
<dbReference type="Proteomes" id="UP000799764">
    <property type="component" value="Unassembled WGS sequence"/>
</dbReference>